<dbReference type="RefSeq" id="WP_020902775.1">
    <property type="nucleotide sequence ID" value="NZ_JPGW01000012.1"/>
</dbReference>
<organism evidence="2 3">
    <name type="scientific">Streptococcus mitis</name>
    <dbReference type="NCBI Taxonomy" id="28037"/>
    <lineage>
        <taxon>Bacteria</taxon>
        <taxon>Bacillati</taxon>
        <taxon>Bacillota</taxon>
        <taxon>Bacilli</taxon>
        <taxon>Lactobacillales</taxon>
        <taxon>Streptococcaceae</taxon>
        <taxon>Streptococcus</taxon>
        <taxon>Streptococcus mitis group</taxon>
    </lineage>
</organism>
<feature type="transmembrane region" description="Helical" evidence="1">
    <location>
        <begin position="87"/>
        <end position="109"/>
    </location>
</feature>
<evidence type="ECO:0000313" key="3">
    <source>
        <dbReference type="Proteomes" id="UP000028067"/>
    </source>
</evidence>
<name>A0A081SAS3_STRMT</name>
<keyword evidence="1" id="KW-1133">Transmembrane helix</keyword>
<sequence length="305" mass="35930">MKKSIFKASFEESLNLLDDVVSGKFARDIYQDALKKEQFRGTKKSYVWLVILTFLFIIGPNWLIVALNDYLFYHSDPRDLTVPLPDINFLPYWVFWIALAIWILLIILGKRYNQQFILIYRGQFHFMVTFIIWLVVELNLFSLNLIYAVAGFWGMFTFVGLILLIIISMILSECELLGMLLYGTSLKKSFSDRFFGKMFSIIAKYGGLVVAIWLVIRIFFSSSMEIRNNLIGGLGILASILILNILVVAFEVYFMFPYMLQAYYKWKYPEEYREWEGKSVEEWYGMKYLKKHKELTDIKNEVGLY</sequence>
<proteinExistence type="predicted"/>
<dbReference type="AlphaFoldDB" id="A0A081SAS3"/>
<evidence type="ECO:0000256" key="1">
    <source>
        <dbReference type="SAM" id="Phobius"/>
    </source>
</evidence>
<keyword evidence="1" id="KW-0472">Membrane</keyword>
<feature type="transmembrane region" description="Helical" evidence="1">
    <location>
        <begin position="194"/>
        <end position="216"/>
    </location>
</feature>
<reference evidence="2 3" key="1">
    <citation type="submission" date="2014-05" db="EMBL/GenBank/DDBJ databases">
        <authorList>
            <person name="Daugherty S.C."/>
            <person name="Tallon L.J."/>
            <person name="Sadzewicz L."/>
            <person name="Kilian M."/>
            <person name="Tettelin H."/>
        </authorList>
    </citation>
    <scope>NUCLEOTIDE SEQUENCE [LARGE SCALE GENOMIC DNA]</scope>
    <source>
        <strain evidence="2 3">SK271</strain>
    </source>
</reference>
<feature type="transmembrane region" description="Helical" evidence="1">
    <location>
        <begin position="236"/>
        <end position="256"/>
    </location>
</feature>
<keyword evidence="1" id="KW-0812">Transmembrane</keyword>
<feature type="transmembrane region" description="Helical" evidence="1">
    <location>
        <begin position="156"/>
        <end position="182"/>
    </location>
</feature>
<dbReference type="PATRIC" id="fig|28037.94.peg.975"/>
<comment type="caution">
    <text evidence="2">The sequence shown here is derived from an EMBL/GenBank/DDBJ whole genome shotgun (WGS) entry which is preliminary data.</text>
</comment>
<protein>
    <submittedName>
        <fullName evidence="2">Putative membrane protein</fullName>
    </submittedName>
</protein>
<evidence type="ECO:0000313" key="2">
    <source>
        <dbReference type="EMBL" id="KER08026.1"/>
    </source>
</evidence>
<feature type="transmembrane region" description="Helical" evidence="1">
    <location>
        <begin position="46"/>
        <end position="67"/>
    </location>
</feature>
<dbReference type="Proteomes" id="UP000028067">
    <property type="component" value="Unassembled WGS sequence"/>
</dbReference>
<feature type="transmembrane region" description="Helical" evidence="1">
    <location>
        <begin position="130"/>
        <end position="150"/>
    </location>
</feature>
<gene>
    <name evidence="2" type="ORF">SK271_1032</name>
</gene>
<dbReference type="EMBL" id="JPGW01000012">
    <property type="protein sequence ID" value="KER08026.1"/>
    <property type="molecule type" value="Genomic_DNA"/>
</dbReference>
<accession>A0A081SAS3</accession>